<sequence length="85" mass="8470">MGFFKRLLMGHHGNSHGGSRGGHHGSRGNPQGTGSPCPQCRAMNAPGARFCQQCAAALLAAGCAQCGAPLSAGARFCGQCGRASG</sequence>
<proteinExistence type="predicted"/>
<evidence type="ECO:0000313" key="3">
    <source>
        <dbReference type="EMBL" id="MQA53871.1"/>
    </source>
</evidence>
<reference evidence="3 4" key="1">
    <citation type="submission" date="2019-10" db="EMBL/GenBank/DDBJ databases">
        <title>Pseudomonas dajingensis sp. nov., isolated from the profound head ulcers of farmed Murray cod (Maccullochella peelii peelii).</title>
        <authorList>
            <person name="Liu Y."/>
        </authorList>
    </citation>
    <scope>NUCLEOTIDE SEQUENCE [LARGE SCALE GENOMIC DNA]</scope>
    <source>
        <strain evidence="3 4">MC042</strain>
    </source>
</reference>
<dbReference type="AlphaFoldDB" id="A0A7X1PKJ0"/>
<feature type="domain" description="DZANK-type" evidence="2">
    <location>
        <begin position="37"/>
        <end position="81"/>
    </location>
</feature>
<name>A0A7X1PKJ0_9PSED</name>
<dbReference type="Pfam" id="PF12773">
    <property type="entry name" value="DZR"/>
    <property type="match status" value="1"/>
</dbReference>
<dbReference type="EMBL" id="WHUV01000002">
    <property type="protein sequence ID" value="MQA53871.1"/>
    <property type="molecule type" value="Genomic_DNA"/>
</dbReference>
<accession>A0A7X1PKJ0</accession>
<gene>
    <name evidence="3" type="ORF">GDH07_11160</name>
</gene>
<protein>
    <submittedName>
        <fullName evidence="3">Adenylate cyclase</fullName>
    </submittedName>
</protein>
<dbReference type="Proteomes" id="UP000486534">
    <property type="component" value="Unassembled WGS sequence"/>
</dbReference>
<evidence type="ECO:0000256" key="1">
    <source>
        <dbReference type="SAM" id="MobiDB-lite"/>
    </source>
</evidence>
<dbReference type="InterPro" id="IPR025874">
    <property type="entry name" value="DZR"/>
</dbReference>
<organism evidence="3 4">
    <name type="scientific">Pseudomonas piscis</name>
    <dbReference type="NCBI Taxonomy" id="2614538"/>
    <lineage>
        <taxon>Bacteria</taxon>
        <taxon>Pseudomonadati</taxon>
        <taxon>Pseudomonadota</taxon>
        <taxon>Gammaproteobacteria</taxon>
        <taxon>Pseudomonadales</taxon>
        <taxon>Pseudomonadaceae</taxon>
        <taxon>Pseudomonas</taxon>
    </lineage>
</organism>
<comment type="caution">
    <text evidence="3">The sequence shown here is derived from an EMBL/GenBank/DDBJ whole genome shotgun (WGS) entry which is preliminary data.</text>
</comment>
<evidence type="ECO:0000259" key="2">
    <source>
        <dbReference type="Pfam" id="PF12773"/>
    </source>
</evidence>
<evidence type="ECO:0000313" key="4">
    <source>
        <dbReference type="Proteomes" id="UP000486534"/>
    </source>
</evidence>
<feature type="region of interest" description="Disordered" evidence="1">
    <location>
        <begin position="9"/>
        <end position="35"/>
    </location>
</feature>